<accession>A0AAF5I286</accession>
<evidence type="ECO:0000256" key="1">
    <source>
        <dbReference type="ARBA" id="ARBA00004308"/>
    </source>
</evidence>
<keyword evidence="6" id="KW-1185">Reference proteome</keyword>
<evidence type="ECO:0000313" key="6">
    <source>
        <dbReference type="Proteomes" id="UP000035681"/>
    </source>
</evidence>
<dbReference type="Pfam" id="PF04652">
    <property type="entry name" value="Vta1"/>
    <property type="match status" value="1"/>
</dbReference>
<feature type="domain" description="BRO1" evidence="5">
    <location>
        <begin position="354"/>
        <end position="673"/>
    </location>
</feature>
<dbReference type="Gene3D" id="1.25.40.270">
    <property type="entry name" value="Vacuolar protein sorting-associated protein vta1"/>
    <property type="match status" value="1"/>
</dbReference>
<proteinExistence type="inferred from homology"/>
<dbReference type="GO" id="GO:0012505">
    <property type="term" value="C:endomembrane system"/>
    <property type="evidence" value="ECO:0007669"/>
    <property type="project" value="UniProtKB-SubCell"/>
</dbReference>
<protein>
    <submittedName>
        <fullName evidence="7">Vta1/callose synthase N-terminal domain-containing protein</fullName>
    </submittedName>
</protein>
<evidence type="ECO:0000256" key="4">
    <source>
        <dbReference type="SAM" id="MobiDB-lite"/>
    </source>
</evidence>
<evidence type="ECO:0000259" key="5">
    <source>
        <dbReference type="PROSITE" id="PS51180"/>
    </source>
</evidence>
<dbReference type="InterPro" id="IPR038898">
    <property type="entry name" value="BROX"/>
</dbReference>
<dbReference type="InterPro" id="IPR038499">
    <property type="entry name" value="BRO1_sf"/>
</dbReference>
<keyword evidence="3" id="KW-0472">Membrane</keyword>
<dbReference type="AlphaFoldDB" id="A0AAF5I286"/>
<dbReference type="PROSITE" id="PS51180">
    <property type="entry name" value="BRO1"/>
    <property type="match status" value="1"/>
</dbReference>
<sequence>IMANVPPGLKNISQYIKLSKEYVTRDPVIYYWCILYCVQQGLKCPKSPDGDKYLGRLLSTLEQMKKDFNTTEAIIHSVAGQAHLEENAYKLFEYADKQDRQGVHDMKVIKSFYTSGLLFDILTQFGELDENISSARKYAKWKATYINNCLKNGEVPVPGPPNGSNDEMDELERELRGLTQGNGGSTADNLNHDPNNFNNKPLPSAPTSAPDLANIPQANGSLVPPSLNSYPSAPVKQQYSSENDLLDFTNAKNLIIMTHWFHRNPLKPSLHIKFELKKVLSNDGASKICSELRLRRDQLFEKFTNASNDYTLIEEDFKKYMEFLYGFIYEIGKSEDGKIKDSKLRYLIKFTWGHSICVSDAWYEVLSVAFNMALFLSKHAAYLSAKDDVNDVEAKKIHTCLRKAGGLFQFCQDFSDKVIGTTGCDIQGCDLDMDVLEVYKQQCIGEAQEVVVARAIEMKHSSEIITSLCYSTANIFTKCDTILEKLPKQIFDKWRYYFKIKSEIYTIYAYAYLGELLLSQDKCGEAIKACKEGIIHYDKAADICDKYPSAQGVGVAAKIKNHLFFRKMIPILQRHLEKAERENLMIYNQPIPSVAPSLITKAEFGLAKPEPFSMPLNSEIWNENIYKAFDITKASSPDFSKIRKSTKQLPLVKETQLYQTEKDQSNRSGCVIS</sequence>
<name>A0AAF5I286_STRER</name>
<dbReference type="WBParaSite" id="TCONS_00011487.p1">
    <property type="protein sequence ID" value="TCONS_00011487.p1"/>
    <property type="gene ID" value="XLOC_005938"/>
</dbReference>
<dbReference type="PANTHER" id="PTHR23032">
    <property type="entry name" value="BRO1 DOMAIN-CONTAINING PROTEIN BROX"/>
    <property type="match status" value="1"/>
</dbReference>
<dbReference type="InterPro" id="IPR023175">
    <property type="entry name" value="Vta1/CALS_N_sf"/>
</dbReference>
<reference evidence="7" key="1">
    <citation type="submission" date="2024-02" db="UniProtKB">
        <authorList>
            <consortium name="WormBaseParasite"/>
        </authorList>
    </citation>
    <scope>IDENTIFICATION</scope>
</reference>
<evidence type="ECO:0000256" key="3">
    <source>
        <dbReference type="ARBA" id="ARBA00023136"/>
    </source>
</evidence>
<dbReference type="PANTHER" id="PTHR23032:SF13">
    <property type="entry name" value="BRO1 DOMAIN-CONTAINING PROTEIN BROX"/>
    <property type="match status" value="1"/>
</dbReference>
<dbReference type="SMART" id="SM01041">
    <property type="entry name" value="BRO1"/>
    <property type="match status" value="1"/>
</dbReference>
<dbReference type="Gene3D" id="1.25.40.280">
    <property type="entry name" value="alix/aip1 like domains"/>
    <property type="match status" value="1"/>
</dbReference>
<dbReference type="Pfam" id="PF03097">
    <property type="entry name" value="BRO1"/>
    <property type="match status" value="1"/>
</dbReference>
<feature type="compositionally biased region" description="Polar residues" evidence="4">
    <location>
        <begin position="216"/>
        <end position="227"/>
    </location>
</feature>
<feature type="region of interest" description="Disordered" evidence="4">
    <location>
        <begin position="178"/>
        <end position="227"/>
    </location>
</feature>
<dbReference type="InterPro" id="IPR004328">
    <property type="entry name" value="BRO1_dom"/>
</dbReference>
<evidence type="ECO:0000256" key="2">
    <source>
        <dbReference type="ARBA" id="ARBA00008901"/>
    </source>
</evidence>
<comment type="similarity">
    <text evidence="2">Belongs to the BROX family.</text>
</comment>
<organism evidence="6 7">
    <name type="scientific">Strongyloides stercoralis</name>
    <name type="common">Threadworm</name>
    <dbReference type="NCBI Taxonomy" id="6248"/>
    <lineage>
        <taxon>Eukaryota</taxon>
        <taxon>Metazoa</taxon>
        <taxon>Ecdysozoa</taxon>
        <taxon>Nematoda</taxon>
        <taxon>Chromadorea</taxon>
        <taxon>Rhabditida</taxon>
        <taxon>Tylenchina</taxon>
        <taxon>Panagrolaimomorpha</taxon>
        <taxon>Strongyloidoidea</taxon>
        <taxon>Strongyloididae</taxon>
        <taxon>Strongyloides</taxon>
    </lineage>
</organism>
<dbReference type="InterPro" id="IPR039431">
    <property type="entry name" value="Vta1/CALS_N"/>
</dbReference>
<evidence type="ECO:0000313" key="7">
    <source>
        <dbReference type="WBParaSite" id="TCONS_00011487.p1"/>
    </source>
</evidence>
<comment type="subcellular location">
    <subcellularLocation>
        <location evidence="1">Endomembrane system</location>
    </subcellularLocation>
</comment>
<dbReference type="Proteomes" id="UP000035681">
    <property type="component" value="Unplaced"/>
</dbReference>